<dbReference type="PANTHER" id="PTHR40061:SF1">
    <property type="entry name" value="SPORULATION PROTEIN YLMC-RELATED"/>
    <property type="match status" value="1"/>
</dbReference>
<name>A0A845KYJ2_9FIRM</name>
<reference evidence="2 3" key="1">
    <citation type="submission" date="2020-01" db="EMBL/GenBank/DDBJ databases">
        <title>Whole-genome sequence of Heliobacterium undosum DSM 13378.</title>
        <authorList>
            <person name="Kyndt J.A."/>
            <person name="Meyer T.E."/>
        </authorList>
    </citation>
    <scope>NUCLEOTIDE SEQUENCE [LARGE SCALE GENOMIC DNA]</scope>
    <source>
        <strain evidence="2 3">DSM 13378</strain>
    </source>
</reference>
<keyword evidence="3" id="KW-1185">Reference proteome</keyword>
<dbReference type="InterPro" id="IPR014238">
    <property type="entry name" value="Spore_YlmC/YmxH"/>
</dbReference>
<dbReference type="PANTHER" id="PTHR40061">
    <property type="entry name" value="SPORULATION PROTEIN YLMC-RELATED"/>
    <property type="match status" value="1"/>
</dbReference>
<dbReference type="NCBIfam" id="TIGR02888">
    <property type="entry name" value="spore_YlmC_YmxH"/>
    <property type="match status" value="1"/>
</dbReference>
<dbReference type="InterPro" id="IPR027275">
    <property type="entry name" value="PRC-brl_dom"/>
</dbReference>
<accession>A0A845KYJ2</accession>
<feature type="domain" description="PRC-barrel" evidence="1">
    <location>
        <begin position="2"/>
        <end position="77"/>
    </location>
</feature>
<dbReference type="RefSeq" id="WP_012283125.1">
    <property type="nucleotide sequence ID" value="NZ_WXEY01000003.1"/>
</dbReference>
<comment type="caution">
    <text evidence="2">The sequence shown here is derived from an EMBL/GenBank/DDBJ whole genome shotgun (WGS) entry which is preliminary data.</text>
</comment>
<evidence type="ECO:0000259" key="1">
    <source>
        <dbReference type="Pfam" id="PF05239"/>
    </source>
</evidence>
<dbReference type="Proteomes" id="UP000463470">
    <property type="component" value="Unassembled WGS sequence"/>
</dbReference>
<dbReference type="OrthoDB" id="6024937at2"/>
<dbReference type="Gene3D" id="2.30.30.240">
    <property type="entry name" value="PRC-barrel domain"/>
    <property type="match status" value="1"/>
</dbReference>
<evidence type="ECO:0000313" key="3">
    <source>
        <dbReference type="Proteomes" id="UP000463470"/>
    </source>
</evidence>
<dbReference type="Pfam" id="PF05239">
    <property type="entry name" value="PRC"/>
    <property type="match status" value="1"/>
</dbReference>
<dbReference type="AlphaFoldDB" id="A0A845KYJ2"/>
<evidence type="ECO:0000313" key="2">
    <source>
        <dbReference type="EMBL" id="MZP28972.1"/>
    </source>
</evidence>
<dbReference type="SUPFAM" id="SSF50346">
    <property type="entry name" value="PRC-barrel domain"/>
    <property type="match status" value="1"/>
</dbReference>
<gene>
    <name evidence="2" type="ORF">GTO91_04510</name>
</gene>
<dbReference type="EMBL" id="WXEY01000003">
    <property type="protein sequence ID" value="MZP28972.1"/>
    <property type="molecule type" value="Genomic_DNA"/>
</dbReference>
<dbReference type="InterPro" id="IPR011033">
    <property type="entry name" value="PRC_barrel-like_sf"/>
</dbReference>
<organism evidence="2 3">
    <name type="scientific">Heliomicrobium undosum</name>
    <dbReference type="NCBI Taxonomy" id="121734"/>
    <lineage>
        <taxon>Bacteria</taxon>
        <taxon>Bacillati</taxon>
        <taxon>Bacillota</taxon>
        <taxon>Clostridia</taxon>
        <taxon>Eubacteriales</taxon>
        <taxon>Heliobacteriaceae</taxon>
        <taxon>Heliomicrobium</taxon>
    </lineage>
</organism>
<protein>
    <submittedName>
        <fullName evidence="2">YlmC/YmxH family sporulation protein</fullName>
    </submittedName>
</protein>
<sequence length="87" mass="9809">MIKISDLRLRDIVNIHDGRRLGVIKDIDIDPEMGKVKAIVLPGQGRFMSFFGRGDDMVVPWDRIKKIGVDVILVDVSQFGDGHSEYV</sequence>
<proteinExistence type="predicted"/>